<keyword evidence="1" id="KW-1133">Transmembrane helix</keyword>
<organism evidence="2 3">
    <name type="scientific">Glossina pallidipes</name>
    <name type="common">Tsetse fly</name>
    <dbReference type="NCBI Taxonomy" id="7398"/>
    <lineage>
        <taxon>Eukaryota</taxon>
        <taxon>Metazoa</taxon>
        <taxon>Ecdysozoa</taxon>
        <taxon>Arthropoda</taxon>
        <taxon>Hexapoda</taxon>
        <taxon>Insecta</taxon>
        <taxon>Pterygota</taxon>
        <taxon>Neoptera</taxon>
        <taxon>Endopterygota</taxon>
        <taxon>Diptera</taxon>
        <taxon>Brachycera</taxon>
        <taxon>Muscomorpha</taxon>
        <taxon>Hippoboscoidea</taxon>
        <taxon>Glossinidae</taxon>
        <taxon>Glossina</taxon>
    </lineage>
</organism>
<reference evidence="3" key="1">
    <citation type="submission" date="2014-03" db="EMBL/GenBank/DDBJ databases">
        <authorList>
            <person name="Aksoy S."/>
            <person name="Warren W."/>
            <person name="Wilson R.K."/>
        </authorList>
    </citation>
    <scope>NUCLEOTIDE SEQUENCE [LARGE SCALE GENOMIC DNA]</scope>
    <source>
        <strain evidence="3">IAEA</strain>
    </source>
</reference>
<dbReference type="AlphaFoldDB" id="A0A1A9ZII7"/>
<keyword evidence="3" id="KW-1185">Reference proteome</keyword>
<evidence type="ECO:0000313" key="2">
    <source>
        <dbReference type="EnsemblMetazoa" id="GPAI015692-PA"/>
    </source>
</evidence>
<dbReference type="VEuPathDB" id="VectorBase:GPAI015692"/>
<feature type="transmembrane region" description="Helical" evidence="1">
    <location>
        <begin position="16"/>
        <end position="36"/>
    </location>
</feature>
<accession>A0A1A9ZII7</accession>
<evidence type="ECO:0000256" key="1">
    <source>
        <dbReference type="SAM" id="Phobius"/>
    </source>
</evidence>
<dbReference type="EnsemblMetazoa" id="GPAI015692-RA">
    <property type="protein sequence ID" value="GPAI015692-PA"/>
    <property type="gene ID" value="GPAI015692"/>
</dbReference>
<reference evidence="2" key="2">
    <citation type="submission" date="2020-05" db="UniProtKB">
        <authorList>
            <consortium name="EnsemblMetazoa"/>
        </authorList>
    </citation>
    <scope>IDENTIFICATION</scope>
    <source>
        <strain evidence="2">IAEA</strain>
    </source>
</reference>
<proteinExistence type="predicted"/>
<evidence type="ECO:0000313" key="3">
    <source>
        <dbReference type="Proteomes" id="UP000092445"/>
    </source>
</evidence>
<protein>
    <submittedName>
        <fullName evidence="2">Uncharacterized protein</fullName>
    </submittedName>
</protein>
<sequence>MVIIQPDLMFKIDVGALSGLNFFGYCAQLLPAYGLLDKATDKRNVRIFDFDKAFFTSLQTITAIFTNFRYKGLLTAPRSYGNDTQGAEDFIIFEEPIFFYNGEHSYLHEGSITESLLPEQSGVLLFRDIFGFPTLACRVVGRCLLVIGLFSVLVPLAFRRYEAGPY</sequence>
<name>A0A1A9ZII7_GLOPL</name>
<feature type="transmembrane region" description="Helical" evidence="1">
    <location>
        <begin position="139"/>
        <end position="158"/>
    </location>
</feature>
<keyword evidence="1" id="KW-0812">Transmembrane</keyword>
<dbReference type="Proteomes" id="UP000092445">
    <property type="component" value="Unassembled WGS sequence"/>
</dbReference>
<keyword evidence="1" id="KW-0472">Membrane</keyword>